<feature type="non-terminal residue" evidence="2">
    <location>
        <position position="1"/>
    </location>
</feature>
<evidence type="ECO:0000313" key="3">
    <source>
        <dbReference type="Proteomes" id="UP001434883"/>
    </source>
</evidence>
<feature type="region of interest" description="Disordered" evidence="1">
    <location>
        <begin position="67"/>
        <end position="88"/>
    </location>
</feature>
<proteinExistence type="predicted"/>
<gene>
    <name evidence="2" type="ORF">XENOCAPTIV_028361</name>
</gene>
<evidence type="ECO:0000313" key="2">
    <source>
        <dbReference type="EMBL" id="MEQ2200376.1"/>
    </source>
</evidence>
<organism evidence="2 3">
    <name type="scientific">Xenoophorus captivus</name>
    <dbReference type="NCBI Taxonomy" id="1517983"/>
    <lineage>
        <taxon>Eukaryota</taxon>
        <taxon>Metazoa</taxon>
        <taxon>Chordata</taxon>
        <taxon>Craniata</taxon>
        <taxon>Vertebrata</taxon>
        <taxon>Euteleostomi</taxon>
        <taxon>Actinopterygii</taxon>
        <taxon>Neopterygii</taxon>
        <taxon>Teleostei</taxon>
        <taxon>Neoteleostei</taxon>
        <taxon>Acanthomorphata</taxon>
        <taxon>Ovalentaria</taxon>
        <taxon>Atherinomorphae</taxon>
        <taxon>Cyprinodontiformes</taxon>
        <taxon>Goodeidae</taxon>
        <taxon>Xenoophorus</taxon>
    </lineage>
</organism>
<comment type="caution">
    <text evidence="2">The sequence shown here is derived from an EMBL/GenBank/DDBJ whole genome shotgun (WGS) entry which is preliminary data.</text>
</comment>
<reference evidence="2 3" key="1">
    <citation type="submission" date="2021-06" db="EMBL/GenBank/DDBJ databases">
        <authorList>
            <person name="Palmer J.M."/>
        </authorList>
    </citation>
    <scope>NUCLEOTIDE SEQUENCE [LARGE SCALE GENOMIC DNA]</scope>
    <source>
        <strain evidence="2 3">XC_2019</strain>
        <tissue evidence="2">Muscle</tissue>
    </source>
</reference>
<dbReference type="Proteomes" id="UP001434883">
    <property type="component" value="Unassembled WGS sequence"/>
</dbReference>
<keyword evidence="3" id="KW-1185">Reference proteome</keyword>
<feature type="compositionally biased region" description="Polar residues" evidence="1">
    <location>
        <begin position="68"/>
        <end position="77"/>
    </location>
</feature>
<accession>A0ABV0QY67</accession>
<sequence length="88" mass="10402">QRNLHNIYSKFTIETAVNLDKAKWTPDKGTSGYHRHVFIDVLNRSAETYEERFSARLLKHVHCWQRGPENSTANSSPLFHDYTQRREV</sequence>
<evidence type="ECO:0000256" key="1">
    <source>
        <dbReference type="SAM" id="MobiDB-lite"/>
    </source>
</evidence>
<dbReference type="EMBL" id="JAHRIN010025979">
    <property type="protein sequence ID" value="MEQ2200376.1"/>
    <property type="molecule type" value="Genomic_DNA"/>
</dbReference>
<protein>
    <submittedName>
        <fullName evidence="2">Uncharacterized protein</fullName>
    </submittedName>
</protein>
<name>A0ABV0QY67_9TELE</name>